<dbReference type="Pfam" id="PF00501">
    <property type="entry name" value="AMP-binding"/>
    <property type="match status" value="1"/>
</dbReference>
<dbReference type="RefSeq" id="WP_002688124.1">
    <property type="nucleotide sequence ID" value="NZ_UFTJ01000003.1"/>
</dbReference>
<proteinExistence type="inferred from homology"/>
<dbReference type="EMBL" id="UFTJ01000003">
    <property type="protein sequence ID" value="SUV52750.1"/>
    <property type="molecule type" value="Genomic_DNA"/>
</dbReference>
<organism evidence="5 6">
    <name type="scientific">Bergeyella zoohelcum</name>
    <dbReference type="NCBI Taxonomy" id="1015"/>
    <lineage>
        <taxon>Bacteria</taxon>
        <taxon>Pseudomonadati</taxon>
        <taxon>Bacteroidota</taxon>
        <taxon>Flavobacteriia</taxon>
        <taxon>Flavobacteriales</taxon>
        <taxon>Weeksellaceae</taxon>
        <taxon>Bergeyella</taxon>
    </lineage>
</organism>
<evidence type="ECO:0000256" key="1">
    <source>
        <dbReference type="ARBA" id="ARBA00006432"/>
    </source>
</evidence>
<dbReference type="InterPro" id="IPR000873">
    <property type="entry name" value="AMP-dep_synth/lig_dom"/>
</dbReference>
<dbReference type="SUPFAM" id="SSF56801">
    <property type="entry name" value="Acetyl-CoA synthetase-like"/>
    <property type="match status" value="1"/>
</dbReference>
<feature type="domain" description="AMP-binding enzyme C-terminal" evidence="4">
    <location>
        <begin position="268"/>
        <end position="331"/>
    </location>
</feature>
<evidence type="ECO:0000313" key="6">
    <source>
        <dbReference type="Proteomes" id="UP000255515"/>
    </source>
</evidence>
<dbReference type="GO" id="GO:0006631">
    <property type="term" value="P:fatty acid metabolic process"/>
    <property type="evidence" value="ECO:0007669"/>
    <property type="project" value="TreeGrafter"/>
</dbReference>
<dbReference type="Gene3D" id="3.40.50.12780">
    <property type="entry name" value="N-terminal domain of ligase-like"/>
    <property type="match status" value="1"/>
</dbReference>
<dbReference type="GO" id="GO:0008756">
    <property type="term" value="F:o-succinylbenzoate-CoA ligase activity"/>
    <property type="evidence" value="ECO:0007669"/>
    <property type="project" value="UniProtKB-EC"/>
</dbReference>
<accession>A0A380ZYV9</accession>
<evidence type="ECO:0000259" key="4">
    <source>
        <dbReference type="Pfam" id="PF13193"/>
    </source>
</evidence>
<dbReference type="InterPro" id="IPR045851">
    <property type="entry name" value="AMP-bd_C_sf"/>
</dbReference>
<comment type="similarity">
    <text evidence="1">Belongs to the ATP-dependent AMP-binding enzyme family.</text>
</comment>
<evidence type="ECO:0000313" key="5">
    <source>
        <dbReference type="EMBL" id="SUV52750.1"/>
    </source>
</evidence>
<dbReference type="EC" id="6.2.1.26" evidence="5"/>
<dbReference type="AlphaFoldDB" id="A0A380ZYV9"/>
<dbReference type="Proteomes" id="UP000255515">
    <property type="component" value="Unassembled WGS sequence"/>
</dbReference>
<dbReference type="GO" id="GO:0031956">
    <property type="term" value="F:medium-chain fatty acid-CoA ligase activity"/>
    <property type="evidence" value="ECO:0007669"/>
    <property type="project" value="TreeGrafter"/>
</dbReference>
<keyword evidence="2 5" id="KW-0436">Ligase</keyword>
<dbReference type="Gene3D" id="3.30.300.30">
    <property type="match status" value="1"/>
</dbReference>
<gene>
    <name evidence="5" type="primary">menE</name>
    <name evidence="5" type="ORF">NCTC11661_01892</name>
</gene>
<dbReference type="Pfam" id="PF13193">
    <property type="entry name" value="AMP-binding_C"/>
    <property type="match status" value="1"/>
</dbReference>
<name>A0A380ZYV9_9FLAO</name>
<feature type="domain" description="AMP-dependent synthetase/ligase" evidence="3">
    <location>
        <begin position="30"/>
        <end position="183"/>
    </location>
</feature>
<reference evidence="5 6" key="1">
    <citation type="submission" date="2018-06" db="EMBL/GenBank/DDBJ databases">
        <authorList>
            <consortium name="Pathogen Informatics"/>
            <person name="Doyle S."/>
        </authorList>
    </citation>
    <scope>NUCLEOTIDE SEQUENCE [LARGE SCALE GENOMIC DNA]</scope>
    <source>
        <strain evidence="5 6">NCTC11661</strain>
    </source>
</reference>
<evidence type="ECO:0000256" key="2">
    <source>
        <dbReference type="ARBA" id="ARBA00022598"/>
    </source>
</evidence>
<dbReference type="InterPro" id="IPR042099">
    <property type="entry name" value="ANL_N_sf"/>
</dbReference>
<protein>
    <submittedName>
        <fullName evidence="5">2-succinylbenzoate--CoA ligase</fullName>
        <ecNumber evidence="5">6.2.1.26</ecNumber>
    </submittedName>
</protein>
<sequence length="343" mass="39364">MNFSNILNINYLCSNIELEKKINFFIEEWKSDGITMTVQTSGSTGTPKIFQIEKEKMRNSAQMTCDFLHLEKGNTALLCLPLEYISGKMMMVRSIIRELNLMVTEPTLTPLKNLKQSIDFCAMTPLQVENSLDKIHLVRKLIIGGAQVSESLREKIKQHLSTHLHCKVYETYGMSETLSHIALREIFPKNEVYFEPLHGVNITQDERECLIIEAPQLNPQKLITNDIVEINEQGSFKFVGRADYIINSGGAKISPESLEKELKKILANEMCFIGVDDEVLGQKLVLVIEEKNEKRHQEIEKMVFNFPFQKSFHKPKNIVFIDEIPRTPNGKVNRRVLRGLLEP</sequence>
<dbReference type="PANTHER" id="PTHR43201">
    <property type="entry name" value="ACYL-COA SYNTHETASE"/>
    <property type="match status" value="1"/>
</dbReference>
<dbReference type="InterPro" id="IPR025110">
    <property type="entry name" value="AMP-bd_C"/>
</dbReference>
<dbReference type="PANTHER" id="PTHR43201:SF5">
    <property type="entry name" value="MEDIUM-CHAIN ACYL-COA LIGASE ACSF2, MITOCHONDRIAL"/>
    <property type="match status" value="1"/>
</dbReference>
<evidence type="ECO:0000259" key="3">
    <source>
        <dbReference type="Pfam" id="PF00501"/>
    </source>
</evidence>